<evidence type="ECO:0000313" key="3">
    <source>
        <dbReference type="Proteomes" id="UP000252519"/>
    </source>
</evidence>
<evidence type="ECO:0000256" key="1">
    <source>
        <dbReference type="SAM" id="MobiDB-lite"/>
    </source>
</evidence>
<dbReference type="Proteomes" id="UP000252519">
    <property type="component" value="Unassembled WGS sequence"/>
</dbReference>
<dbReference type="OrthoDB" id="5877292at2759"/>
<dbReference type="STRING" id="29170.A0A368H0N3"/>
<proteinExistence type="predicted"/>
<name>A0A368H0N3_ANCCA</name>
<protein>
    <submittedName>
        <fullName evidence="2">Uncharacterized protein</fullName>
    </submittedName>
</protein>
<gene>
    <name evidence="2" type="ORF">ANCCAN_04742</name>
</gene>
<dbReference type="EMBL" id="JOJR01000037">
    <property type="protein sequence ID" value="RCN49169.1"/>
    <property type="molecule type" value="Genomic_DNA"/>
</dbReference>
<reference evidence="2 3" key="1">
    <citation type="submission" date="2014-10" db="EMBL/GenBank/DDBJ databases">
        <title>Draft genome of the hookworm Ancylostoma caninum.</title>
        <authorList>
            <person name="Mitreva M."/>
        </authorList>
    </citation>
    <scope>NUCLEOTIDE SEQUENCE [LARGE SCALE GENOMIC DNA]</scope>
    <source>
        <strain evidence="2 3">Baltimore</strain>
    </source>
</reference>
<evidence type="ECO:0000313" key="2">
    <source>
        <dbReference type="EMBL" id="RCN49169.1"/>
    </source>
</evidence>
<keyword evidence="3" id="KW-1185">Reference proteome</keyword>
<sequence>MEENVLKHARERVYFKLVHGFISAFWLGNKKSAYWESINTCVAETQASQATMRSFYLNFFFLFVVVQRLYASHPAIEVEEAPAAPVEPAPVIEEIAPAPEVEPEVVAPVAASAEYVKPAPVIAPAPVVEAEPVVAPAPVVAPGPVVVPAPAPAPVVVPAPAPVVHPTPVVVPAPGPVVAPAPIIAPAPVVQPAPVVVPAPAPVPVPVPAPVAVHHYHPRTEVRNVASAYKKESHHRSDTVMVSGDDHHFNHFSGSLDFFPNDHFLDHAAYPVPLRARVNRKKVASKKAAKARKSFQKKRN</sequence>
<dbReference type="AlphaFoldDB" id="A0A368H0N3"/>
<organism evidence="2 3">
    <name type="scientific">Ancylostoma caninum</name>
    <name type="common">Dog hookworm</name>
    <dbReference type="NCBI Taxonomy" id="29170"/>
    <lineage>
        <taxon>Eukaryota</taxon>
        <taxon>Metazoa</taxon>
        <taxon>Ecdysozoa</taxon>
        <taxon>Nematoda</taxon>
        <taxon>Chromadorea</taxon>
        <taxon>Rhabditida</taxon>
        <taxon>Rhabditina</taxon>
        <taxon>Rhabditomorpha</taxon>
        <taxon>Strongyloidea</taxon>
        <taxon>Ancylostomatidae</taxon>
        <taxon>Ancylostomatinae</taxon>
        <taxon>Ancylostoma</taxon>
    </lineage>
</organism>
<comment type="caution">
    <text evidence="2">The sequence shown here is derived from an EMBL/GenBank/DDBJ whole genome shotgun (WGS) entry which is preliminary data.</text>
</comment>
<feature type="region of interest" description="Disordered" evidence="1">
    <location>
        <begin position="280"/>
        <end position="300"/>
    </location>
</feature>
<accession>A0A368H0N3</accession>